<keyword evidence="1" id="KW-0175">Coiled coil</keyword>
<reference evidence="4" key="1">
    <citation type="submission" date="2017-02" db="UniProtKB">
        <authorList>
            <consortium name="WormBaseParasite"/>
        </authorList>
    </citation>
    <scope>IDENTIFICATION</scope>
</reference>
<sequence>MGDKEAQDKLDAIIRKLEEVSTETAQIKDLKNSLEKLEGLPQR</sequence>
<dbReference type="WBParaSite" id="BTMF_0000146101-mRNA-1">
    <property type="protein sequence ID" value="BTMF_0000146101-mRNA-1"/>
    <property type="gene ID" value="BTMF_0000146101"/>
</dbReference>
<evidence type="ECO:0000313" key="2">
    <source>
        <dbReference type="EMBL" id="VDO08659.1"/>
    </source>
</evidence>
<protein>
    <submittedName>
        <fullName evidence="4">VASP_tetra domain-containing protein</fullName>
    </submittedName>
</protein>
<dbReference type="Proteomes" id="UP000280834">
    <property type="component" value="Unassembled WGS sequence"/>
</dbReference>
<keyword evidence="3" id="KW-1185">Reference proteome</keyword>
<reference evidence="2 3" key="2">
    <citation type="submission" date="2018-11" db="EMBL/GenBank/DDBJ databases">
        <authorList>
            <consortium name="Pathogen Informatics"/>
        </authorList>
    </citation>
    <scope>NUCLEOTIDE SEQUENCE [LARGE SCALE GENOMIC DNA]</scope>
</reference>
<gene>
    <name evidence="2" type="ORF">BTMF_LOCUS803</name>
</gene>
<proteinExistence type="predicted"/>
<evidence type="ECO:0000256" key="1">
    <source>
        <dbReference type="SAM" id="Coils"/>
    </source>
</evidence>
<evidence type="ECO:0000313" key="3">
    <source>
        <dbReference type="Proteomes" id="UP000280834"/>
    </source>
</evidence>
<evidence type="ECO:0000313" key="4">
    <source>
        <dbReference type="WBParaSite" id="BTMF_0000146101-mRNA-1"/>
    </source>
</evidence>
<feature type="coiled-coil region" evidence="1">
    <location>
        <begin position="3"/>
        <end position="40"/>
    </location>
</feature>
<accession>A0A0R3Q571</accession>
<organism evidence="4">
    <name type="scientific">Brugia timori</name>
    <dbReference type="NCBI Taxonomy" id="42155"/>
    <lineage>
        <taxon>Eukaryota</taxon>
        <taxon>Metazoa</taxon>
        <taxon>Ecdysozoa</taxon>
        <taxon>Nematoda</taxon>
        <taxon>Chromadorea</taxon>
        <taxon>Rhabditida</taxon>
        <taxon>Spirurina</taxon>
        <taxon>Spiruromorpha</taxon>
        <taxon>Filarioidea</taxon>
        <taxon>Onchocercidae</taxon>
        <taxon>Brugia</taxon>
    </lineage>
</organism>
<dbReference type="EMBL" id="UZAG01000503">
    <property type="protein sequence ID" value="VDO08659.1"/>
    <property type="molecule type" value="Genomic_DNA"/>
</dbReference>
<name>A0A0R3Q571_9BILA</name>
<dbReference type="AlphaFoldDB" id="A0A0R3Q571"/>